<evidence type="ECO:0000313" key="7">
    <source>
        <dbReference type="EMBL" id="MBU2667791.1"/>
    </source>
</evidence>
<evidence type="ECO:0000256" key="4">
    <source>
        <dbReference type="ARBA" id="ARBA00022842"/>
    </source>
</evidence>
<accession>A0ABS5YXJ8</accession>
<evidence type="ECO:0000256" key="1">
    <source>
        <dbReference type="ARBA" id="ARBA00022722"/>
    </source>
</evidence>
<reference evidence="7 8" key="1">
    <citation type="submission" date="2021-06" db="EMBL/GenBank/DDBJ databases">
        <title>Actinoplanes lichenicola sp. nov., and Actinoplanes ovalisporus sp. nov., isolated from lichen in Thailand.</title>
        <authorList>
            <person name="Saeng-In P."/>
            <person name="Kanchanasin P."/>
            <person name="Yuki M."/>
            <person name="Kudo T."/>
            <person name="Ohkuma M."/>
            <person name="Phongsopitanun W."/>
            <person name="Tanasupawat S."/>
        </authorList>
    </citation>
    <scope>NUCLEOTIDE SEQUENCE [LARGE SCALE GENOMIC DNA]</scope>
    <source>
        <strain evidence="7 8">NBRC 110975</strain>
    </source>
</reference>
<dbReference type="EMBL" id="JAHKKG010000010">
    <property type="protein sequence ID" value="MBU2667791.1"/>
    <property type="molecule type" value="Genomic_DNA"/>
</dbReference>
<name>A0ABS5YXJ8_9ACTN</name>
<evidence type="ECO:0000313" key="8">
    <source>
        <dbReference type="Proteomes" id="UP001519654"/>
    </source>
</evidence>
<keyword evidence="8" id="KW-1185">Reference proteome</keyword>
<dbReference type="Gene3D" id="3.40.50.1010">
    <property type="entry name" value="5'-nuclease"/>
    <property type="match status" value="1"/>
</dbReference>
<protein>
    <recommendedName>
        <fullName evidence="6">PIN domain-containing protein</fullName>
    </recommendedName>
</protein>
<dbReference type="Proteomes" id="UP001519654">
    <property type="component" value="Unassembled WGS sequence"/>
</dbReference>
<dbReference type="Pfam" id="PF13638">
    <property type="entry name" value="PIN_4"/>
    <property type="match status" value="1"/>
</dbReference>
<feature type="domain" description="PIN" evidence="6">
    <location>
        <begin position="121"/>
        <end position="279"/>
    </location>
</feature>
<evidence type="ECO:0000259" key="6">
    <source>
        <dbReference type="Pfam" id="PF13638"/>
    </source>
</evidence>
<evidence type="ECO:0000256" key="3">
    <source>
        <dbReference type="ARBA" id="ARBA00022801"/>
    </source>
</evidence>
<keyword evidence="3" id="KW-0378">Hydrolase</keyword>
<dbReference type="RefSeq" id="WP_215792064.1">
    <property type="nucleotide sequence ID" value="NZ_JAHKKG010000010.1"/>
</dbReference>
<evidence type="ECO:0000256" key="5">
    <source>
        <dbReference type="SAM" id="MobiDB-lite"/>
    </source>
</evidence>
<comment type="caution">
    <text evidence="7">The sequence shown here is derived from an EMBL/GenBank/DDBJ whole genome shotgun (WGS) entry which is preliminary data.</text>
</comment>
<keyword evidence="1" id="KW-0540">Nuclease</keyword>
<keyword evidence="2" id="KW-0479">Metal-binding</keyword>
<proteinExistence type="predicted"/>
<feature type="region of interest" description="Disordered" evidence="5">
    <location>
        <begin position="279"/>
        <end position="312"/>
    </location>
</feature>
<dbReference type="InterPro" id="IPR002716">
    <property type="entry name" value="PIN_dom"/>
</dbReference>
<sequence>MLVTLEPGADRNYVLGVLDRAVVEIDSPHPNNNVPYGGYVAWILGLARMLRGHIADADLEGLIYTPGLDRLLAGVGAGTMKGQHVFNDEKDARRRVFTTAANNLRDQIARWSVHQHEVLSVVDTNVFLHHPGWHKDPSPQRVLGSIPWALDLKAGHADIKLVLPEVVVRELDRHKESSNKVVRFRAQVTLAALARLLQDPFAPVVLREHGPQGAADDEPGGQVTLRVFYDDPAHRPVDDEDTEILQRALALQSLASHDVVVFTTDVTMALNARRFGMKTAIPERPIEDPDDAPPSNRQQRRERQEAAYRANS</sequence>
<keyword evidence="4" id="KW-0460">Magnesium</keyword>
<organism evidence="7 8">
    <name type="scientific">Paractinoplanes bogorensis</name>
    <dbReference type="NCBI Taxonomy" id="1610840"/>
    <lineage>
        <taxon>Bacteria</taxon>
        <taxon>Bacillati</taxon>
        <taxon>Actinomycetota</taxon>
        <taxon>Actinomycetes</taxon>
        <taxon>Micromonosporales</taxon>
        <taxon>Micromonosporaceae</taxon>
        <taxon>Paractinoplanes</taxon>
    </lineage>
</organism>
<evidence type="ECO:0000256" key="2">
    <source>
        <dbReference type="ARBA" id="ARBA00022723"/>
    </source>
</evidence>
<gene>
    <name evidence="7" type="ORF">KOI35_30195</name>
</gene>